<dbReference type="SUPFAM" id="SSF53822">
    <property type="entry name" value="Periplasmic binding protein-like I"/>
    <property type="match status" value="1"/>
</dbReference>
<evidence type="ECO:0008006" key="4">
    <source>
        <dbReference type="Google" id="ProtNLM"/>
    </source>
</evidence>
<dbReference type="InterPro" id="IPR028082">
    <property type="entry name" value="Peripla_BP_I"/>
</dbReference>
<feature type="transmembrane region" description="Helical" evidence="1">
    <location>
        <begin position="6"/>
        <end position="25"/>
    </location>
</feature>
<accession>A0A2U3QEG2</accession>
<proteinExistence type="predicted"/>
<keyword evidence="1" id="KW-0472">Membrane</keyword>
<dbReference type="OrthoDB" id="9776955at2"/>
<evidence type="ECO:0000313" key="2">
    <source>
        <dbReference type="EMBL" id="SPP99735.1"/>
    </source>
</evidence>
<evidence type="ECO:0000313" key="3">
    <source>
        <dbReference type="Proteomes" id="UP000245125"/>
    </source>
</evidence>
<dbReference type="CDD" id="cd06325">
    <property type="entry name" value="PBP1_ABC_unchar_transporter"/>
    <property type="match status" value="1"/>
</dbReference>
<keyword evidence="3" id="KW-1185">Reference proteome</keyword>
<dbReference type="Pfam" id="PF04392">
    <property type="entry name" value="ABC_sub_bind"/>
    <property type="match status" value="1"/>
</dbReference>
<reference evidence="3" key="1">
    <citation type="submission" date="2018-03" db="EMBL/GenBank/DDBJ databases">
        <authorList>
            <person name="Zecchin S."/>
        </authorList>
    </citation>
    <scope>NUCLEOTIDE SEQUENCE [LARGE SCALE GENOMIC DNA]</scope>
</reference>
<evidence type="ECO:0000256" key="1">
    <source>
        <dbReference type="SAM" id="Phobius"/>
    </source>
</evidence>
<dbReference type="PANTHER" id="PTHR35271">
    <property type="entry name" value="ABC TRANSPORTER, SUBSTRATE-BINDING LIPOPROTEIN-RELATED"/>
    <property type="match status" value="1"/>
</dbReference>
<keyword evidence="1" id="KW-1133">Transmembrane helix</keyword>
<dbReference type="AlphaFoldDB" id="A0A2U3QEG2"/>
<organism evidence="2 3">
    <name type="scientific">Candidatus Sulfobium mesophilum</name>
    <dbReference type="NCBI Taxonomy" id="2016548"/>
    <lineage>
        <taxon>Bacteria</taxon>
        <taxon>Pseudomonadati</taxon>
        <taxon>Nitrospirota</taxon>
        <taxon>Nitrospiria</taxon>
        <taxon>Nitrospirales</taxon>
        <taxon>Nitrospiraceae</taxon>
        <taxon>Candidatus Sulfobium</taxon>
    </lineage>
</organism>
<dbReference type="Proteomes" id="UP000245125">
    <property type="component" value="Unassembled WGS sequence"/>
</dbReference>
<sequence>MQRITAAIAFPLLSAAAIIIILAALPACRKSAKKAFVVGYVNPNPENELSAQSFLQSMSKYGYVKGQNISYIRSETKDKARIENDLREMVAKKVDLIFTLTTPAATMAKKITEGTGIPVVFVMYDSVGSGVVKRLVGHGENITGVQLAGSTPKALEWLLAIQPQAKHIFVPVCFDTGAASLSLRDLKQGAAKLGIRLTVGKVATVEELRASLSEMPADVDAIFMIRSWLVGCNFKVVHDQAVKRKIPVVSAGQVHFDNGLILSYGPRDDRVGQQAARLADRILGGTPAANLPVETSEFFLGINLRAARLIGFSIPRDILQQADFIIRERQNHPN</sequence>
<dbReference type="InterPro" id="IPR007487">
    <property type="entry name" value="ABC_transpt-TYRBP-like"/>
</dbReference>
<dbReference type="Gene3D" id="3.40.50.2300">
    <property type="match status" value="2"/>
</dbReference>
<name>A0A2U3QEG2_9BACT</name>
<dbReference type="PANTHER" id="PTHR35271:SF1">
    <property type="entry name" value="ABC TRANSPORTER, SUBSTRATE-BINDING LIPOPROTEIN"/>
    <property type="match status" value="1"/>
</dbReference>
<dbReference type="EMBL" id="OUUY01000013">
    <property type="protein sequence ID" value="SPP99735.1"/>
    <property type="molecule type" value="Genomic_DNA"/>
</dbReference>
<protein>
    <recommendedName>
        <fullName evidence="4">ABC transporter substrate binding protein</fullName>
    </recommendedName>
</protein>
<gene>
    <name evidence="2" type="ORF">NBG4_110038</name>
</gene>
<keyword evidence="1" id="KW-0812">Transmembrane</keyword>